<keyword evidence="3" id="KW-1185">Reference proteome</keyword>
<protein>
    <recommendedName>
        <fullName evidence="4">Protease inhibitor</fullName>
    </recommendedName>
</protein>
<organism evidence="2 3">
    <name type="scientific">Polypedilum vanderplanki</name>
    <name type="common">Sleeping chironomid midge</name>
    <dbReference type="NCBI Taxonomy" id="319348"/>
    <lineage>
        <taxon>Eukaryota</taxon>
        <taxon>Metazoa</taxon>
        <taxon>Ecdysozoa</taxon>
        <taxon>Arthropoda</taxon>
        <taxon>Hexapoda</taxon>
        <taxon>Insecta</taxon>
        <taxon>Pterygota</taxon>
        <taxon>Neoptera</taxon>
        <taxon>Endopterygota</taxon>
        <taxon>Diptera</taxon>
        <taxon>Nematocera</taxon>
        <taxon>Chironomoidea</taxon>
        <taxon>Chironomidae</taxon>
        <taxon>Chironominae</taxon>
        <taxon>Polypedilum</taxon>
        <taxon>Polypedilum</taxon>
    </lineage>
</organism>
<dbReference type="Proteomes" id="UP001107558">
    <property type="component" value="Chromosome 1"/>
</dbReference>
<dbReference type="Gene3D" id="2.10.25.10">
    <property type="entry name" value="Laminin"/>
    <property type="match status" value="1"/>
</dbReference>
<reference evidence="2" key="1">
    <citation type="submission" date="2021-03" db="EMBL/GenBank/DDBJ databases">
        <title>Chromosome level genome of the anhydrobiotic midge Polypedilum vanderplanki.</title>
        <authorList>
            <person name="Yoshida Y."/>
            <person name="Kikawada T."/>
            <person name="Gusev O."/>
        </authorList>
    </citation>
    <scope>NUCLEOTIDE SEQUENCE</scope>
    <source>
        <strain evidence="2">NIAS01</strain>
        <tissue evidence="2">Whole body or cell culture</tissue>
    </source>
</reference>
<evidence type="ECO:0000313" key="3">
    <source>
        <dbReference type="Proteomes" id="UP001107558"/>
    </source>
</evidence>
<evidence type="ECO:0000313" key="2">
    <source>
        <dbReference type="EMBL" id="KAG5684407.1"/>
    </source>
</evidence>
<sequence length="123" mass="13429">MQKFFIFLLIVAAVYTEPANRCGTEVISSCPNRESCPDHKPICGAKKILDRNSNGCCCRSKYETTTSAPICGVNEDYYCKCADSVCNQPDKVCIQCLNGCYCKNGFIREVEGGSCIPVGTCSK</sequence>
<keyword evidence="1" id="KW-0732">Signal</keyword>
<comment type="caution">
    <text evidence="2">The sequence shown here is derived from an EMBL/GenBank/DDBJ whole genome shotgun (WGS) entry which is preliminary data.</text>
</comment>
<accession>A0A9J6CRC2</accession>
<feature type="chain" id="PRO_5039921305" description="Protease inhibitor" evidence="1">
    <location>
        <begin position="17"/>
        <end position="123"/>
    </location>
</feature>
<proteinExistence type="predicted"/>
<dbReference type="AlphaFoldDB" id="A0A9J6CRC2"/>
<gene>
    <name evidence="2" type="ORF">PVAND_013642</name>
</gene>
<evidence type="ECO:0000256" key="1">
    <source>
        <dbReference type="SAM" id="SignalP"/>
    </source>
</evidence>
<dbReference type="EMBL" id="JADBJN010000001">
    <property type="protein sequence ID" value="KAG5684407.1"/>
    <property type="molecule type" value="Genomic_DNA"/>
</dbReference>
<evidence type="ECO:0008006" key="4">
    <source>
        <dbReference type="Google" id="ProtNLM"/>
    </source>
</evidence>
<feature type="signal peptide" evidence="1">
    <location>
        <begin position="1"/>
        <end position="16"/>
    </location>
</feature>
<dbReference type="OrthoDB" id="7740660at2759"/>
<name>A0A9J6CRC2_POLVA</name>